<dbReference type="InterPro" id="IPR058696">
    <property type="entry name" value="Fn3_SaeA_5th"/>
</dbReference>
<evidence type="ECO:0000313" key="7">
    <source>
        <dbReference type="EMBL" id="RRD30748.1"/>
    </source>
</evidence>
<reference evidence="7 8" key="1">
    <citation type="submission" date="2018-11" db="EMBL/GenBank/DDBJ databases">
        <title>Genomes From Bacteria Associated with the Canine Oral Cavity: a Test Case for Automated Genome-Based Taxonomic Assignment.</title>
        <authorList>
            <person name="Coil D.A."/>
            <person name="Jospin G."/>
            <person name="Darling A.E."/>
            <person name="Wallis C."/>
            <person name="Davis I.J."/>
            <person name="Harris S."/>
            <person name="Eisen J.A."/>
            <person name="Holcombe L.J."/>
            <person name="O'Flynn C."/>
        </authorList>
    </citation>
    <scope>NUCLEOTIDE SEQUENCE [LARGE SCALE GENOMIC DNA]</scope>
    <source>
        <strain evidence="7 8">OH5050</strain>
    </source>
</reference>
<feature type="domain" description="SaeA third Fn3-like" evidence="4">
    <location>
        <begin position="364"/>
        <end position="470"/>
    </location>
</feature>
<dbReference type="InterPro" id="IPR058694">
    <property type="entry name" value="Fn3_SaeA_4th"/>
</dbReference>
<sequence length="724" mass="78728">MAISFPDFTQAMDQWLRTSAPPQAKDHLRASTWKRIMRTGRDVEGGTVFDASQIVDRVFNGRDDLAMSVAVPVTLMLNERFGPPHSDQEPQEPPPAGRGDDEQPEPEAAPGPAPQPGEGHQEQGPAPSRPQEEDWIFPTYDYSRPDLDNPEDGAAVPVTVDVIDGSLRYAWPDAKEQEVYRVVVSDTEEPYGPEDFEQIAVTRDLSALDTTPWTTAVRFVTVWGYVSPPGGGRFLGQCRRVASTVVVHPLADWELVFDAESGAVNGSWTPPVAPPGATVQVRTARLPLDQPVGRFLRGSAWRGHEIPNNGAGFQDTGLTGGKQHNYVAAVEVEVAGQTWTSMPVRRHITPEVARERIADLAITEEETGAQSLTVTWTQFPQSTVSIYRTNRPVAPEAAARGTVPAASLSDAGLLPEARVSAAAGIGPAPEPGRQLRTLSRVPWPAGHEWDTIHLTPVTEHDDGQVTIGQPLRRKRAGGIENATLTRRLSWDLVTFTWPGDATTVELRLTGPDGDVEASGQPLLTISKEEYRSAGGCVIQEGLPARGGRLHLNSITYMAGAQIASAPTAVEVPCLWRYAYTLRWPGDLKVGGGFFRQAAARLGQTLVEITVEARQGAPTQAQAIGMALVHNPDHLPLSVDDGQRVGLFLERPTKEASQEPVTSVLVPPEGQPRTLWFDHRSLPAGYFRLLIDSLPASAVDQDHEQLSLEHYAMIDPDLGLLHKAR</sequence>
<dbReference type="Pfam" id="PF25834">
    <property type="entry name" value="Fn3_SaeA_4th"/>
    <property type="match status" value="1"/>
</dbReference>
<organism evidence="7 8">
    <name type="scientific">Actinomyces bowdenii</name>
    <dbReference type="NCBI Taxonomy" id="131109"/>
    <lineage>
        <taxon>Bacteria</taxon>
        <taxon>Bacillati</taxon>
        <taxon>Actinomycetota</taxon>
        <taxon>Actinomycetes</taxon>
        <taxon>Actinomycetales</taxon>
        <taxon>Actinomycetaceae</taxon>
        <taxon>Actinomyces</taxon>
    </lineage>
</organism>
<dbReference type="Pfam" id="PF25836">
    <property type="entry name" value="Fn3_SaeA_6th"/>
    <property type="match status" value="1"/>
</dbReference>
<feature type="domain" description="SaeA second Fn3-like" evidence="3">
    <location>
        <begin position="253"/>
        <end position="348"/>
    </location>
</feature>
<dbReference type="EMBL" id="RQZC01000001">
    <property type="protein sequence ID" value="RRD30748.1"/>
    <property type="molecule type" value="Genomic_DNA"/>
</dbReference>
<dbReference type="Pfam" id="PF25832">
    <property type="entry name" value="Fn3_SaeA_2nd"/>
    <property type="match status" value="1"/>
</dbReference>
<dbReference type="OrthoDB" id="4362456at2"/>
<feature type="domain" description="SaeA first Fn3-like" evidence="2">
    <location>
        <begin position="160"/>
        <end position="245"/>
    </location>
</feature>
<evidence type="ECO:0000256" key="1">
    <source>
        <dbReference type="SAM" id="MobiDB-lite"/>
    </source>
</evidence>
<evidence type="ECO:0000259" key="5">
    <source>
        <dbReference type="Pfam" id="PF25835"/>
    </source>
</evidence>
<name>A0A3P1VAH0_9ACTO</name>
<evidence type="ECO:0000259" key="6">
    <source>
        <dbReference type="Pfam" id="PF25836"/>
    </source>
</evidence>
<keyword evidence="8" id="KW-1185">Reference proteome</keyword>
<evidence type="ECO:0000259" key="3">
    <source>
        <dbReference type="Pfam" id="PF25833"/>
    </source>
</evidence>
<feature type="domain" description="SaeA fourth Fn3-like" evidence="5">
    <location>
        <begin position="479"/>
        <end position="570"/>
    </location>
</feature>
<gene>
    <name evidence="7" type="ORF">EII10_01125</name>
</gene>
<feature type="compositionally biased region" description="Low complexity" evidence="1">
    <location>
        <begin position="116"/>
        <end position="126"/>
    </location>
</feature>
<dbReference type="Pfam" id="PF25833">
    <property type="entry name" value="Fn3_SaeA_3rd"/>
    <property type="match status" value="1"/>
</dbReference>
<dbReference type="Pfam" id="PF25835">
    <property type="entry name" value="Fn3_SaeA_5th"/>
    <property type="match status" value="1"/>
</dbReference>
<protein>
    <submittedName>
        <fullName evidence="7">Uncharacterized protein</fullName>
    </submittedName>
</protein>
<dbReference type="InterPro" id="IPR058693">
    <property type="entry name" value="Fn3_SaeA_3rd"/>
</dbReference>
<comment type="caution">
    <text evidence="7">The sequence shown here is derived from an EMBL/GenBank/DDBJ whole genome shotgun (WGS) entry which is preliminary data.</text>
</comment>
<feature type="domain" description="SaeA fifth Fn3-like" evidence="6">
    <location>
        <begin position="601"/>
        <end position="720"/>
    </location>
</feature>
<dbReference type="RefSeq" id="WP_124932660.1">
    <property type="nucleotide sequence ID" value="NZ_RQZC01000001.1"/>
</dbReference>
<evidence type="ECO:0000259" key="4">
    <source>
        <dbReference type="Pfam" id="PF25834"/>
    </source>
</evidence>
<proteinExistence type="predicted"/>
<dbReference type="Proteomes" id="UP000271272">
    <property type="component" value="Unassembled WGS sequence"/>
</dbReference>
<evidence type="ECO:0000259" key="2">
    <source>
        <dbReference type="Pfam" id="PF25832"/>
    </source>
</evidence>
<dbReference type="InterPro" id="IPR058691">
    <property type="entry name" value="Fn3_SaeA_1st"/>
</dbReference>
<evidence type="ECO:0000313" key="8">
    <source>
        <dbReference type="Proteomes" id="UP000271272"/>
    </source>
</evidence>
<dbReference type="InterPro" id="IPR058692">
    <property type="entry name" value="Fn3_SaeA_2nd"/>
</dbReference>
<accession>A0A3P1VAH0</accession>
<dbReference type="AlphaFoldDB" id="A0A3P1VAH0"/>
<feature type="region of interest" description="Disordered" evidence="1">
    <location>
        <begin position="79"/>
        <end position="133"/>
    </location>
</feature>